<evidence type="ECO:0000313" key="6">
    <source>
        <dbReference type="EMBL" id="RPD52467.1"/>
    </source>
</evidence>
<feature type="domain" description="MYND-type" evidence="5">
    <location>
        <begin position="612"/>
        <end position="650"/>
    </location>
</feature>
<dbReference type="GO" id="GO:0008270">
    <property type="term" value="F:zinc ion binding"/>
    <property type="evidence" value="ECO:0007669"/>
    <property type="project" value="UniProtKB-KW"/>
</dbReference>
<keyword evidence="2 4" id="KW-0863">Zinc-finger</keyword>
<sequence>MPSPRSSFESFLSDPSRWDTTVPFLINHIKIPDLSTRHGLRKAYSQIDRISTELDVFYQMAKARRGPLLLASVVIVMMQMCTDSILKEKLFEKGLLEKIIDLLEYDLTRHMGLRILVTFIHDGSRMQGVVLEKIARHSRSISRLVQSWGSNERNAAELAVVVMAHSVRFYAANLAPDAGHLLLEIGLYDILRGMFVVLRRPHPSKSLVTHTLMLLLTPVQYFPTLCRDDAALNTLLVALFRAKDISIRVTALEGLLSICTADSEPDSCDIDLQHLATAVEHAESSPTVPIDLISSETHPQWVRQSESWLLYSLSDRYIEAMSQAARDQDLVALGRRIADIMQRSPMVVEGRWSQLQEDVGSDRQASDRLPFVHWSEALPECAKALRRSGTSSDLDAADILDIKSFMLHGRIPEAIALAQTTSTRNPHHAYARYLVSLCGDSAEGLQAAEEGLKCPDVTPFLRKQLLWRAVELRVWKGTKKILTADAGDSNAQEAGLISLRAALEYTNTFLAEAEPDAHMRLTMLGWSFLLSMTLRGPELSGDLRELKCIRQGMEVATTRMDFFSYAIRKTRVHNAWNILARTHCSGAGAEHMIFTLTDQESLPDVYAALQKCSWCGALSAALKKCTGCGETQYCDANCQRPHWAEHKHTCNRRSRS</sequence>
<reference evidence="6" key="1">
    <citation type="journal article" date="2018" name="Genome Biol. Evol.">
        <title>Genomics and development of Lentinus tigrinus, a white-rot wood-decaying mushroom with dimorphic fruiting bodies.</title>
        <authorList>
            <person name="Wu B."/>
            <person name="Xu Z."/>
            <person name="Knudson A."/>
            <person name="Carlson A."/>
            <person name="Chen N."/>
            <person name="Kovaka S."/>
            <person name="LaButti K."/>
            <person name="Lipzen A."/>
            <person name="Pennachio C."/>
            <person name="Riley R."/>
            <person name="Schakwitz W."/>
            <person name="Umezawa K."/>
            <person name="Ohm R.A."/>
            <person name="Grigoriev I.V."/>
            <person name="Nagy L.G."/>
            <person name="Gibbons J."/>
            <person name="Hibbett D."/>
        </authorList>
    </citation>
    <scope>NUCLEOTIDE SEQUENCE [LARGE SCALE GENOMIC DNA]</scope>
    <source>
        <strain evidence="6">ALCF2SS1-6</strain>
    </source>
</reference>
<evidence type="ECO:0000256" key="4">
    <source>
        <dbReference type="PROSITE-ProRule" id="PRU00134"/>
    </source>
</evidence>
<keyword evidence="3" id="KW-0862">Zinc</keyword>
<accession>A0A5C2RPU1</accession>
<organism evidence="6 7">
    <name type="scientific">Lentinus tigrinus ALCF2SS1-6</name>
    <dbReference type="NCBI Taxonomy" id="1328759"/>
    <lineage>
        <taxon>Eukaryota</taxon>
        <taxon>Fungi</taxon>
        <taxon>Dikarya</taxon>
        <taxon>Basidiomycota</taxon>
        <taxon>Agaricomycotina</taxon>
        <taxon>Agaricomycetes</taxon>
        <taxon>Polyporales</taxon>
        <taxon>Polyporaceae</taxon>
        <taxon>Lentinus</taxon>
    </lineage>
</organism>
<gene>
    <name evidence="6" type="ORF">L227DRAFT_568580</name>
</gene>
<dbReference type="STRING" id="1328759.A0A5C2RPU1"/>
<dbReference type="OrthoDB" id="2799691at2759"/>
<evidence type="ECO:0000256" key="2">
    <source>
        <dbReference type="ARBA" id="ARBA00022771"/>
    </source>
</evidence>
<dbReference type="Proteomes" id="UP000313359">
    <property type="component" value="Unassembled WGS sequence"/>
</dbReference>
<evidence type="ECO:0000256" key="3">
    <source>
        <dbReference type="ARBA" id="ARBA00022833"/>
    </source>
</evidence>
<keyword evidence="7" id="KW-1185">Reference proteome</keyword>
<name>A0A5C2RPU1_9APHY</name>
<proteinExistence type="predicted"/>
<evidence type="ECO:0000313" key="7">
    <source>
        <dbReference type="Proteomes" id="UP000313359"/>
    </source>
</evidence>
<dbReference type="PROSITE" id="PS01360">
    <property type="entry name" value="ZF_MYND_1"/>
    <property type="match status" value="1"/>
</dbReference>
<dbReference type="PROSITE" id="PS50865">
    <property type="entry name" value="ZF_MYND_2"/>
    <property type="match status" value="1"/>
</dbReference>
<evidence type="ECO:0000256" key="1">
    <source>
        <dbReference type="ARBA" id="ARBA00022723"/>
    </source>
</evidence>
<dbReference type="EMBL" id="ML122359">
    <property type="protein sequence ID" value="RPD52467.1"/>
    <property type="molecule type" value="Genomic_DNA"/>
</dbReference>
<evidence type="ECO:0000259" key="5">
    <source>
        <dbReference type="PROSITE" id="PS50865"/>
    </source>
</evidence>
<dbReference type="SUPFAM" id="SSF144232">
    <property type="entry name" value="HIT/MYND zinc finger-like"/>
    <property type="match status" value="1"/>
</dbReference>
<keyword evidence="1" id="KW-0479">Metal-binding</keyword>
<protein>
    <recommendedName>
        <fullName evidence="5">MYND-type domain-containing protein</fullName>
    </recommendedName>
</protein>
<dbReference type="Pfam" id="PF01753">
    <property type="entry name" value="zf-MYND"/>
    <property type="match status" value="1"/>
</dbReference>
<dbReference type="InterPro" id="IPR002893">
    <property type="entry name" value="Znf_MYND"/>
</dbReference>
<dbReference type="Gene3D" id="6.10.140.2220">
    <property type="match status" value="1"/>
</dbReference>
<dbReference type="AlphaFoldDB" id="A0A5C2RPU1"/>